<comment type="caution">
    <text evidence="2">The sequence shown here is derived from an EMBL/GenBank/DDBJ whole genome shotgun (WGS) entry which is preliminary data.</text>
</comment>
<reference evidence="2" key="1">
    <citation type="submission" date="2023-01" db="EMBL/GenBank/DDBJ databases">
        <authorList>
            <person name="Van Ghelder C."/>
            <person name="Rancurel C."/>
        </authorList>
    </citation>
    <scope>NUCLEOTIDE SEQUENCE</scope>
    <source>
        <strain evidence="2">CNCM I-4278</strain>
    </source>
</reference>
<organism evidence="2 3">
    <name type="scientific">Periconia digitata</name>
    <dbReference type="NCBI Taxonomy" id="1303443"/>
    <lineage>
        <taxon>Eukaryota</taxon>
        <taxon>Fungi</taxon>
        <taxon>Dikarya</taxon>
        <taxon>Ascomycota</taxon>
        <taxon>Pezizomycotina</taxon>
        <taxon>Dothideomycetes</taxon>
        <taxon>Pleosporomycetidae</taxon>
        <taxon>Pleosporales</taxon>
        <taxon>Massarineae</taxon>
        <taxon>Periconiaceae</taxon>
        <taxon>Periconia</taxon>
    </lineage>
</organism>
<feature type="compositionally biased region" description="Polar residues" evidence="1">
    <location>
        <begin position="557"/>
        <end position="572"/>
    </location>
</feature>
<evidence type="ECO:0000313" key="3">
    <source>
        <dbReference type="Proteomes" id="UP001152607"/>
    </source>
</evidence>
<dbReference type="AlphaFoldDB" id="A0A9W4XSK1"/>
<feature type="region of interest" description="Disordered" evidence="1">
    <location>
        <begin position="541"/>
        <end position="573"/>
    </location>
</feature>
<keyword evidence="3" id="KW-1185">Reference proteome</keyword>
<evidence type="ECO:0000256" key="1">
    <source>
        <dbReference type="SAM" id="MobiDB-lite"/>
    </source>
</evidence>
<dbReference type="OrthoDB" id="5373017at2759"/>
<evidence type="ECO:0000313" key="2">
    <source>
        <dbReference type="EMBL" id="CAI6336006.1"/>
    </source>
</evidence>
<feature type="compositionally biased region" description="Polar residues" evidence="1">
    <location>
        <begin position="404"/>
        <end position="423"/>
    </location>
</feature>
<feature type="region of interest" description="Disordered" evidence="1">
    <location>
        <begin position="100"/>
        <end position="175"/>
    </location>
</feature>
<dbReference type="Proteomes" id="UP001152607">
    <property type="component" value="Unassembled WGS sequence"/>
</dbReference>
<feature type="region of interest" description="Disordered" evidence="1">
    <location>
        <begin position="20"/>
        <end position="83"/>
    </location>
</feature>
<protein>
    <submittedName>
        <fullName evidence="2">Uncharacterized protein</fullName>
    </submittedName>
</protein>
<feature type="compositionally biased region" description="Basic and acidic residues" evidence="1">
    <location>
        <begin position="158"/>
        <end position="168"/>
    </location>
</feature>
<proteinExistence type="predicted"/>
<name>A0A9W4XSK1_9PLEO</name>
<feature type="region of interest" description="Disordered" evidence="1">
    <location>
        <begin position="341"/>
        <end position="366"/>
    </location>
</feature>
<feature type="compositionally biased region" description="Low complexity" evidence="1">
    <location>
        <begin position="100"/>
        <end position="110"/>
    </location>
</feature>
<feature type="region of interest" description="Disordered" evidence="1">
    <location>
        <begin position="380"/>
        <end position="423"/>
    </location>
</feature>
<dbReference type="EMBL" id="CAOQHR010000006">
    <property type="protein sequence ID" value="CAI6336006.1"/>
    <property type="molecule type" value="Genomic_DNA"/>
</dbReference>
<accession>A0A9W4XSK1</accession>
<feature type="compositionally biased region" description="Low complexity" evidence="1">
    <location>
        <begin position="49"/>
        <end position="67"/>
    </location>
</feature>
<gene>
    <name evidence="2" type="ORF">PDIGIT_LOCUS9095</name>
</gene>
<sequence>MTTTNAPYYHMHGRQFPHPANASFMSDHADPAGFDPATPAATSLTPNDVSSSSSTAAVAAPSSSYTYSERRRSEEPELPTASLEDNHHFVELLEAATTAAAGQTTNVGTTSMERAGSLDPSTGKRKRVSSSPPADGGATSAEQPKRARTDIPSQSQPRDTEDGARDISEANSVSASTDTALLDARAAGVHSAAALFRRTSERSGRKYTRPPMSKLFISLQLSPENFLHLQAQAKAFMLDPTHPERQNCVGNRGKGDTDMVKLRLFNCVKDFLSDRVGEQYFGDGVEKPHKSDTLDAARALGEDRLPTDERLIWPRDGNKIISLVTPLLRRMVTNERQRMYAIETRSKGGSKKKDLTPSPTQEDFHTTNDAGQAAKLIQPQPMSSRNVSPSQVPSPPQGPSSQVNTPMPTSMAFTSPLSDRGSATSMHYIESDSTAKFFPNDRMKLPTTVHDDSELLLNRINLFVSKNAHVLRTEKRFVNAPSAPLIHMTWQELSIRIVELVKETLLRYPDLQEELKRSANMGPEALRGLAAAATEMHHNNHTNASSEMDADDDSGTVGATSSSHAPQSTSDAASLISGGLPGYRVGAQTSQGWTNIANEDDWVLVKRDMARAVWADKVCNVVVSLLP</sequence>